<reference evidence="1" key="1">
    <citation type="submission" date="2014-11" db="EMBL/GenBank/DDBJ databases">
        <authorList>
            <person name="Amaro Gonzalez C."/>
        </authorList>
    </citation>
    <scope>NUCLEOTIDE SEQUENCE</scope>
</reference>
<accession>A0A0E9PFQ8</accession>
<proteinExistence type="predicted"/>
<dbReference type="AlphaFoldDB" id="A0A0E9PFQ8"/>
<evidence type="ECO:0000313" key="1">
    <source>
        <dbReference type="EMBL" id="JAH02698.1"/>
    </source>
</evidence>
<protein>
    <submittedName>
        <fullName evidence="1">Uncharacterized protein</fullName>
    </submittedName>
</protein>
<reference evidence="1" key="2">
    <citation type="journal article" date="2015" name="Fish Shellfish Immunol.">
        <title>Early steps in the European eel (Anguilla anguilla)-Vibrio vulnificus interaction in the gills: Role of the RtxA13 toxin.</title>
        <authorList>
            <person name="Callol A."/>
            <person name="Pajuelo D."/>
            <person name="Ebbesson L."/>
            <person name="Teles M."/>
            <person name="MacKenzie S."/>
            <person name="Amaro C."/>
        </authorList>
    </citation>
    <scope>NUCLEOTIDE SEQUENCE</scope>
</reference>
<name>A0A0E9PFQ8_ANGAN</name>
<organism evidence="1">
    <name type="scientific">Anguilla anguilla</name>
    <name type="common">European freshwater eel</name>
    <name type="synonym">Muraena anguilla</name>
    <dbReference type="NCBI Taxonomy" id="7936"/>
    <lineage>
        <taxon>Eukaryota</taxon>
        <taxon>Metazoa</taxon>
        <taxon>Chordata</taxon>
        <taxon>Craniata</taxon>
        <taxon>Vertebrata</taxon>
        <taxon>Euteleostomi</taxon>
        <taxon>Actinopterygii</taxon>
        <taxon>Neopterygii</taxon>
        <taxon>Teleostei</taxon>
        <taxon>Anguilliformes</taxon>
        <taxon>Anguillidae</taxon>
        <taxon>Anguilla</taxon>
    </lineage>
</organism>
<dbReference type="EMBL" id="GBXM01105879">
    <property type="protein sequence ID" value="JAH02698.1"/>
    <property type="molecule type" value="Transcribed_RNA"/>
</dbReference>
<sequence>MFGASFKPFFPIPRFIVIGYRLIDAVIRHNYFSNSGPIYLL</sequence>